<evidence type="ECO:0000259" key="19">
    <source>
        <dbReference type="PROSITE" id="PS51787"/>
    </source>
</evidence>
<evidence type="ECO:0000256" key="3">
    <source>
        <dbReference type="ARBA" id="ARBA00022741"/>
    </source>
</evidence>
<evidence type="ECO:0000256" key="16">
    <source>
        <dbReference type="RuleBase" id="RU000591"/>
    </source>
</evidence>
<feature type="region of interest" description="Disordered" evidence="17">
    <location>
        <begin position="222"/>
        <end position="266"/>
    </location>
</feature>
<evidence type="ECO:0000313" key="20">
    <source>
        <dbReference type="Proteomes" id="UP000245341"/>
    </source>
</evidence>
<dbReference type="Pfam" id="PF22667">
    <property type="entry name" value="Lon_lid"/>
    <property type="match status" value="1"/>
</dbReference>
<dbReference type="NCBIfam" id="TIGR00763">
    <property type="entry name" value="lon"/>
    <property type="match status" value="1"/>
</dbReference>
<dbReference type="GO" id="GO:0043565">
    <property type="term" value="F:sequence-specific DNA binding"/>
    <property type="evidence" value="ECO:0007669"/>
    <property type="project" value="UniProtKB-UniRule"/>
</dbReference>
<evidence type="ECO:0000256" key="8">
    <source>
        <dbReference type="ARBA" id="ARBA00023125"/>
    </source>
</evidence>
<dbReference type="InterPro" id="IPR004815">
    <property type="entry name" value="Lon_bac/euk-typ"/>
</dbReference>
<dbReference type="InterPro" id="IPR014721">
    <property type="entry name" value="Ribsml_uS5_D2-typ_fold_subgr"/>
</dbReference>
<evidence type="ECO:0000256" key="11">
    <source>
        <dbReference type="HAMAP-Rule" id="MF_03120"/>
    </source>
</evidence>
<dbReference type="InterPro" id="IPR003111">
    <property type="entry name" value="Lon_prtase_N"/>
</dbReference>
<dbReference type="InterPro" id="IPR003959">
    <property type="entry name" value="ATPase_AAA_core"/>
</dbReference>
<dbReference type="GeneID" id="102735352"/>
<feature type="domain" description="Lon proteolytic" evidence="18">
    <location>
        <begin position="759"/>
        <end position="907"/>
    </location>
</feature>
<dbReference type="Gene3D" id="1.20.58.1480">
    <property type="match status" value="1"/>
</dbReference>
<dbReference type="EC" id="3.4.21.53" evidence="11"/>
<dbReference type="Gene3D" id="1.10.8.60">
    <property type="match status" value="1"/>
</dbReference>
<keyword evidence="5 11" id="KW-0720">Serine protease</keyword>
<dbReference type="InterPro" id="IPR020568">
    <property type="entry name" value="Ribosomal_Su5_D2-typ_SF"/>
</dbReference>
<keyword evidence="3 11" id="KW-0547">Nucleotide-binding</keyword>
<evidence type="ECO:0000256" key="13">
    <source>
        <dbReference type="PIRSR" id="PIRSR001174-1"/>
    </source>
</evidence>
<dbReference type="CTD" id="9361"/>
<dbReference type="GO" id="GO:0003697">
    <property type="term" value="F:single-stranded DNA binding"/>
    <property type="evidence" value="ECO:0007669"/>
    <property type="project" value="TreeGrafter"/>
</dbReference>
<dbReference type="PROSITE" id="PS51786">
    <property type="entry name" value="LON_PROTEOLYTIC"/>
    <property type="match status" value="1"/>
</dbReference>
<dbReference type="GO" id="GO:0070407">
    <property type="term" value="P:oxidation-dependent protein catabolic process"/>
    <property type="evidence" value="ECO:0007669"/>
    <property type="project" value="UniProtKB-UniRule"/>
</dbReference>
<keyword evidence="7 11" id="KW-0809">Transit peptide</keyword>
<feature type="chain" id="PRO_5029080887" description="Lon protease homolog, mitochondrial" evidence="11">
    <location>
        <begin position="68"/>
        <end position="907"/>
    </location>
</feature>
<dbReference type="GO" id="GO:0051131">
    <property type="term" value="P:chaperone-mediated protein complex assembly"/>
    <property type="evidence" value="ECO:0007669"/>
    <property type="project" value="UniProtKB-UniRule"/>
</dbReference>
<keyword evidence="8 11" id="KW-0238">DNA-binding</keyword>
<feature type="region of interest" description="Disordered" evidence="17">
    <location>
        <begin position="780"/>
        <end position="801"/>
    </location>
</feature>
<keyword evidence="9 11" id="KW-0496">Mitochondrion</keyword>
<feature type="binding site" evidence="11 14">
    <location>
        <begin position="523"/>
        <end position="530"/>
    </location>
    <ligand>
        <name>ATP</name>
        <dbReference type="ChEBI" id="CHEBI:30616"/>
    </ligand>
</feature>
<dbReference type="InterPro" id="IPR008269">
    <property type="entry name" value="Lon_proteolytic"/>
</dbReference>
<evidence type="ECO:0000256" key="12">
    <source>
        <dbReference type="PIRNR" id="PIRNR001174"/>
    </source>
</evidence>
<dbReference type="SUPFAM" id="SSF54211">
    <property type="entry name" value="Ribosomal protein S5 domain 2-like"/>
    <property type="match status" value="1"/>
</dbReference>
<evidence type="ECO:0000256" key="7">
    <source>
        <dbReference type="ARBA" id="ARBA00022946"/>
    </source>
</evidence>
<dbReference type="Pfam" id="PF00004">
    <property type="entry name" value="AAA"/>
    <property type="match status" value="1"/>
</dbReference>
<keyword evidence="2 11" id="KW-0645">Protease</keyword>
<dbReference type="CDD" id="cd19500">
    <property type="entry name" value="RecA-like_Lon"/>
    <property type="match status" value="1"/>
</dbReference>
<dbReference type="InterPro" id="IPR027417">
    <property type="entry name" value="P-loop_NTPase"/>
</dbReference>
<dbReference type="PANTHER" id="PTHR43718">
    <property type="entry name" value="LON PROTEASE"/>
    <property type="match status" value="1"/>
</dbReference>
<gene>
    <name evidence="11 21" type="primary">LONP1</name>
</gene>
<dbReference type="InterPro" id="IPR008268">
    <property type="entry name" value="Peptidase_S16_AS"/>
</dbReference>
<evidence type="ECO:0000259" key="18">
    <source>
        <dbReference type="PROSITE" id="PS51786"/>
    </source>
</evidence>
<dbReference type="FunFam" id="3.40.50.300:FF:000021">
    <property type="entry name" value="Lon protease homolog"/>
    <property type="match status" value="1"/>
</dbReference>
<evidence type="ECO:0000256" key="10">
    <source>
        <dbReference type="ARBA" id="ARBA00050665"/>
    </source>
</evidence>
<dbReference type="InterPro" id="IPR015947">
    <property type="entry name" value="PUA-like_sf"/>
</dbReference>
<dbReference type="FunFam" id="1.20.5.5270:FF:000001">
    <property type="entry name" value="Lon protease homolog, mitochondrial"/>
    <property type="match status" value="1"/>
</dbReference>
<dbReference type="Gene3D" id="2.30.130.40">
    <property type="entry name" value="LON domain-like"/>
    <property type="match status" value="1"/>
</dbReference>
<sequence length="907" mass="100450">MAAGTGYVRLWGAARCWALRRPLLAPAGGRALTAAGMWLPRGRRACDASPPWALWGRGPVAAGQWRGLWEANGRGGGGAFSSGEDASEGGAEDGAAGSGASAGGGEGPIITALTPMTIPEVFPHLPLIAVTRNPVFPRFIKIIEVKNKKLVELLRRKVRLAQPYAGVFLKRDDNNESDVVESLDEVYHTGTFVQIHEMQDLGDKLRMIVMGHRRIHIHRQLEVEPKEAEAENKQNPRRKTKRGKKAEEELSGGHHVEVMTEPSAGPPSEVLMVEVENVVHEDFQVTEEVKALTAEIVKTIRDIIALNPLYRESVLQMMQAGQRVVDNPIYLSDMGAALTGAESHELQDVLEETSIPKRLYKALSLLKKEFELSKLQQRLGREVEEKIKQTHRKYLLQEQLKIIKKELGLEKEDKDAIEEKFRERLKELVVPKHVMDVVDEELSKLGLLDNHSSEFNVTRNYLDWLTSIPWGKYSDENLDLARAQAVLEEDHYGMEDVKKRILEFIAVSQLRGSTQGKILCFYGPPGVGKTSIARSIARALNREYFRFSVGGMTDVAEIKGHRRTYVGAMPGKIIQCLKKTKTENPLILIDEVDKIGRGYQGDPSSALLELLDPEQNANFLDHYLDVPVDLSKVLFICTANVTETIPEPLRDRMEMINVSGYVAQEKLAIAERYLVPQARALCGLDESKARLSSDVLTLLIKQYCRESGVRNLQKQVEKVLRKSAYKIVSGEADLVEVTPENLQDFVGKPVFTVERMYDVTPPGVVMGLAWTAMGGSTLFVETSPRRPRDKDSKGDKDGSLEVTGQLGDVMKESARIAYTFARAFLMQQDPSNDYLVTSHIHLHVPEGATPKDGPSAGCTIVTALLSLATGRPVRPNLAMTGEVSLTGKILPVGGIKEKTIALPNHST</sequence>
<dbReference type="GO" id="GO:0016887">
    <property type="term" value="F:ATP hydrolysis activity"/>
    <property type="evidence" value="ECO:0007669"/>
    <property type="project" value="UniProtKB-UniRule"/>
</dbReference>
<dbReference type="GO" id="GO:0034599">
    <property type="term" value="P:cellular response to oxidative stress"/>
    <property type="evidence" value="ECO:0007669"/>
    <property type="project" value="UniProtKB-UniRule"/>
</dbReference>
<dbReference type="FunFam" id="1.20.58.1480:FF:000002">
    <property type="entry name" value="Lon protease homolog, mitochondrial"/>
    <property type="match status" value="1"/>
</dbReference>
<dbReference type="GO" id="GO:0007005">
    <property type="term" value="P:mitochondrion organization"/>
    <property type="evidence" value="ECO:0007669"/>
    <property type="project" value="TreeGrafter"/>
</dbReference>
<feature type="compositionally biased region" description="Basic residues" evidence="17">
    <location>
        <begin position="235"/>
        <end position="244"/>
    </location>
</feature>
<dbReference type="Pfam" id="PF05362">
    <property type="entry name" value="Lon_C"/>
    <property type="match status" value="1"/>
</dbReference>
<feature type="domain" description="Lon N-terminal" evidence="19">
    <location>
        <begin position="125"/>
        <end position="370"/>
    </location>
</feature>
<comment type="similarity">
    <text evidence="11 12 15 16">Belongs to the peptidase S16 family.</text>
</comment>
<dbReference type="GO" id="GO:0004252">
    <property type="term" value="F:serine-type endopeptidase activity"/>
    <property type="evidence" value="ECO:0007669"/>
    <property type="project" value="UniProtKB-UniRule"/>
</dbReference>
<comment type="catalytic activity">
    <reaction evidence="10 11">
        <text>Hydrolysis of proteins in presence of ATP.</text>
        <dbReference type="EC" id="3.4.21.53"/>
    </reaction>
</comment>
<dbReference type="InterPro" id="IPR027503">
    <property type="entry name" value="Lonm_euk"/>
</dbReference>
<evidence type="ECO:0000313" key="21">
    <source>
        <dbReference type="RefSeq" id="XP_030877184.1"/>
    </source>
</evidence>
<keyword evidence="4 11" id="KW-0378">Hydrolase</keyword>
<dbReference type="GO" id="GO:0006515">
    <property type="term" value="P:protein quality control for misfolded or incompletely synthesized proteins"/>
    <property type="evidence" value="ECO:0007669"/>
    <property type="project" value="UniProtKB-UniRule"/>
</dbReference>
<comment type="subcellular location">
    <subcellularLocation>
        <location evidence="1 11">Mitochondrion matrix</location>
    </subcellularLocation>
</comment>
<evidence type="ECO:0000256" key="4">
    <source>
        <dbReference type="ARBA" id="ARBA00022801"/>
    </source>
</evidence>
<dbReference type="InterPro" id="IPR003593">
    <property type="entry name" value="AAA+_ATPase"/>
</dbReference>
<dbReference type="PROSITE" id="PS01046">
    <property type="entry name" value="LON_SER"/>
    <property type="match status" value="1"/>
</dbReference>
<dbReference type="SUPFAM" id="SSF88697">
    <property type="entry name" value="PUA domain-like"/>
    <property type="match status" value="1"/>
</dbReference>
<dbReference type="Proteomes" id="UP000245341">
    <property type="component" value="Unplaced"/>
</dbReference>
<organism evidence="20 21">
    <name type="scientific">Leptonychotes weddellii</name>
    <name type="common">Weddell seal</name>
    <name type="synonym">Otaria weddellii</name>
    <dbReference type="NCBI Taxonomy" id="9713"/>
    <lineage>
        <taxon>Eukaryota</taxon>
        <taxon>Metazoa</taxon>
        <taxon>Chordata</taxon>
        <taxon>Craniata</taxon>
        <taxon>Vertebrata</taxon>
        <taxon>Euteleostomi</taxon>
        <taxon>Mammalia</taxon>
        <taxon>Eutheria</taxon>
        <taxon>Laurasiatheria</taxon>
        <taxon>Carnivora</taxon>
        <taxon>Caniformia</taxon>
        <taxon>Pinnipedia</taxon>
        <taxon>Phocidae</taxon>
        <taxon>Monachinae</taxon>
        <taxon>Lobodontini</taxon>
        <taxon>Leptonychotes</taxon>
    </lineage>
</organism>
<feature type="transit peptide" description="Mitochondrion" evidence="11">
    <location>
        <begin position="1"/>
        <end position="67"/>
    </location>
</feature>
<dbReference type="InterPro" id="IPR046336">
    <property type="entry name" value="Lon_prtase_N_sf"/>
</dbReference>
<evidence type="ECO:0000256" key="1">
    <source>
        <dbReference type="ARBA" id="ARBA00004305"/>
    </source>
</evidence>
<dbReference type="PANTHER" id="PTHR43718:SF2">
    <property type="entry name" value="LON PROTEASE HOMOLOG, MITOCHONDRIAL"/>
    <property type="match status" value="1"/>
</dbReference>
<reference evidence="21" key="1">
    <citation type="submission" date="2025-08" db="UniProtKB">
        <authorList>
            <consortium name="RefSeq"/>
        </authorList>
    </citation>
    <scope>IDENTIFICATION</scope>
    <source>
        <tissue evidence="21">Liver</tissue>
    </source>
</reference>
<dbReference type="SUPFAM" id="SSF52540">
    <property type="entry name" value="P-loop containing nucleoside triphosphate hydrolases"/>
    <property type="match status" value="1"/>
</dbReference>
<dbReference type="SMART" id="SM00382">
    <property type="entry name" value="AAA"/>
    <property type="match status" value="1"/>
</dbReference>
<evidence type="ECO:0000256" key="14">
    <source>
        <dbReference type="PIRSR" id="PIRSR001174-2"/>
    </source>
</evidence>
<dbReference type="GO" id="GO:0004176">
    <property type="term" value="F:ATP-dependent peptidase activity"/>
    <property type="evidence" value="ECO:0007669"/>
    <property type="project" value="UniProtKB-UniRule"/>
</dbReference>
<dbReference type="RefSeq" id="XP_030877184.1">
    <property type="nucleotide sequence ID" value="XM_031021324.1"/>
</dbReference>
<dbReference type="FunFam" id="2.30.130.40:FF:000004">
    <property type="entry name" value="Lon protease homolog, mitochondrial"/>
    <property type="match status" value="1"/>
</dbReference>
<dbReference type="PIRSF" id="PIRSF001174">
    <property type="entry name" value="Lon_proteas"/>
    <property type="match status" value="1"/>
</dbReference>
<proteinExistence type="inferred from homology"/>
<feature type="region of interest" description="Disordered" evidence="17">
    <location>
        <begin position="76"/>
        <end position="102"/>
    </location>
</feature>
<comment type="subunit">
    <text evidence="11">Homohexamer. Organized in a ring with a central cavity. The ATP-binding and proteolytic domains (AP-domain) form a hexameric chamber, while the N-terminal domain is arranged as a trimer of dimers. DNA and RNA binding is stimulated by substrate and inhibited by ATP binding. Interacts with TWNK and mitochondrial DNA polymerase subunit POLG.</text>
</comment>
<dbReference type="InterPro" id="IPR027065">
    <property type="entry name" value="Lon_Prtase"/>
</dbReference>
<dbReference type="Gene3D" id="3.30.230.10">
    <property type="match status" value="1"/>
</dbReference>
<evidence type="ECO:0000256" key="6">
    <source>
        <dbReference type="ARBA" id="ARBA00022840"/>
    </source>
</evidence>
<evidence type="ECO:0000256" key="15">
    <source>
        <dbReference type="PROSITE-ProRule" id="PRU01122"/>
    </source>
</evidence>
<keyword evidence="6 11" id="KW-0067">ATP-binding</keyword>
<dbReference type="SMART" id="SM00464">
    <property type="entry name" value="LON"/>
    <property type="match status" value="1"/>
</dbReference>
<evidence type="ECO:0000256" key="2">
    <source>
        <dbReference type="ARBA" id="ARBA00022670"/>
    </source>
</evidence>
<dbReference type="FunFam" id="1.10.8.60:FF:000043">
    <property type="entry name" value="Lon protease homolog, mitochondrial"/>
    <property type="match status" value="1"/>
</dbReference>
<dbReference type="PRINTS" id="PR00830">
    <property type="entry name" value="ENDOLAPTASE"/>
</dbReference>
<dbReference type="PROSITE" id="PS51787">
    <property type="entry name" value="LON_N"/>
    <property type="match status" value="1"/>
</dbReference>
<evidence type="ECO:0000256" key="17">
    <source>
        <dbReference type="SAM" id="MobiDB-lite"/>
    </source>
</evidence>
<protein>
    <recommendedName>
        <fullName evidence="11">Lon protease homolog, mitochondrial</fullName>
        <ecNumber evidence="11">3.4.21.53</ecNumber>
    </recommendedName>
    <alternativeName>
        <fullName evidence="11">Lon protease-like protein</fullName>
        <shortName evidence="11">LONP</shortName>
    </alternativeName>
    <alternativeName>
        <fullName evidence="11">Mitochondrial ATP-dependent protease Lon</fullName>
    </alternativeName>
    <alternativeName>
        <fullName evidence="11">Serine protease 15</fullName>
    </alternativeName>
</protein>
<feature type="compositionally biased region" description="Basic and acidic residues" evidence="17">
    <location>
        <begin position="222"/>
        <end position="234"/>
    </location>
</feature>
<feature type="compositionally biased region" description="Basic and acidic residues" evidence="17">
    <location>
        <begin position="783"/>
        <end position="799"/>
    </location>
</feature>
<dbReference type="HAMAP" id="MF_03120">
    <property type="entry name" value="lonm_euk"/>
    <property type="match status" value="1"/>
</dbReference>
<feature type="compositionally biased region" description="Basic and acidic residues" evidence="17">
    <location>
        <begin position="245"/>
        <end position="258"/>
    </location>
</feature>
<dbReference type="GO" id="GO:0005759">
    <property type="term" value="C:mitochondrial matrix"/>
    <property type="evidence" value="ECO:0007669"/>
    <property type="project" value="UniProtKB-SubCell"/>
</dbReference>
<dbReference type="Pfam" id="PF02190">
    <property type="entry name" value="LON_substr_bdg"/>
    <property type="match status" value="1"/>
</dbReference>
<accession>A0A7F8Q7H0</accession>
<keyword evidence="20" id="KW-1185">Reference proteome</keyword>
<dbReference type="Gene3D" id="1.20.5.5270">
    <property type="match status" value="1"/>
</dbReference>
<dbReference type="InterPro" id="IPR054594">
    <property type="entry name" value="Lon_lid"/>
</dbReference>
<feature type="active site" evidence="11 13">
    <location>
        <position position="855"/>
    </location>
</feature>
<evidence type="ECO:0000256" key="9">
    <source>
        <dbReference type="ARBA" id="ARBA00023128"/>
    </source>
</evidence>
<evidence type="ECO:0000256" key="5">
    <source>
        <dbReference type="ARBA" id="ARBA00022825"/>
    </source>
</evidence>
<name>A0A7F8Q7H0_LEPWE</name>
<dbReference type="GO" id="GO:0005524">
    <property type="term" value="F:ATP binding"/>
    <property type="evidence" value="ECO:0007669"/>
    <property type="project" value="UniProtKB-UniRule"/>
</dbReference>
<dbReference type="Gene3D" id="3.40.50.300">
    <property type="entry name" value="P-loop containing nucleotide triphosphate hydrolases"/>
    <property type="match status" value="1"/>
</dbReference>
<dbReference type="AlphaFoldDB" id="A0A7F8Q7H0"/>
<feature type="active site" evidence="11 13">
    <location>
        <position position="898"/>
    </location>
</feature>
<comment type="function">
    <text evidence="11">ATP-dependent serine protease that mediates the selective degradation of misfolded, unassembled or oxidatively damaged polypeptides as well as certain short-lived regulatory proteins in the mitochondrial matrix. May also have a chaperone function in the assembly of inner membrane protein complexes. Participates in the regulation of mitochondrial gene expression and in the maintenance of the integrity of the mitochondrial genome. Binds to mitochondrial promoters and RNA in a single-stranded, site-specific, and strand-specific manner. May regulate mitochondrial DNA replication and/or gene expression using site-specific, single-stranded DNA binding to target the degradation of regulatory proteins binding to adjacent sites in mitochondrial promoters.</text>
</comment>